<gene>
    <name evidence="1" type="ORF">LCGC14_0893610</name>
</gene>
<reference evidence="1" key="1">
    <citation type="journal article" date="2015" name="Nature">
        <title>Complex archaea that bridge the gap between prokaryotes and eukaryotes.</title>
        <authorList>
            <person name="Spang A."/>
            <person name="Saw J.H."/>
            <person name="Jorgensen S.L."/>
            <person name="Zaremba-Niedzwiedzka K."/>
            <person name="Martijn J."/>
            <person name="Lind A.E."/>
            <person name="van Eijk R."/>
            <person name="Schleper C."/>
            <person name="Guy L."/>
            <person name="Ettema T.J."/>
        </authorList>
    </citation>
    <scope>NUCLEOTIDE SEQUENCE</scope>
</reference>
<comment type="caution">
    <text evidence="1">The sequence shown here is derived from an EMBL/GenBank/DDBJ whole genome shotgun (WGS) entry which is preliminary data.</text>
</comment>
<protein>
    <submittedName>
        <fullName evidence="1">Uncharacterized protein</fullName>
    </submittedName>
</protein>
<dbReference type="EMBL" id="LAZR01002873">
    <property type="protein sequence ID" value="KKN24572.1"/>
    <property type="molecule type" value="Genomic_DNA"/>
</dbReference>
<proteinExistence type="predicted"/>
<organism evidence="1">
    <name type="scientific">marine sediment metagenome</name>
    <dbReference type="NCBI Taxonomy" id="412755"/>
    <lineage>
        <taxon>unclassified sequences</taxon>
        <taxon>metagenomes</taxon>
        <taxon>ecological metagenomes</taxon>
    </lineage>
</organism>
<evidence type="ECO:0000313" key="1">
    <source>
        <dbReference type="EMBL" id="KKN24572.1"/>
    </source>
</evidence>
<name>A0A0F9PJ85_9ZZZZ</name>
<accession>A0A0F9PJ85</accession>
<sequence>MVVDKQRIENVWDWCKSKKWIENFILNLKKDVKEANKKGIKPDMLDEYSNDNLIVQLEYDKEVKYIIWVEKGG</sequence>
<dbReference type="AlphaFoldDB" id="A0A0F9PJ85"/>